<evidence type="ECO:0000313" key="2">
    <source>
        <dbReference type="WBParaSite" id="sdigi.contig216.g6235.t1"/>
    </source>
</evidence>
<name>A0A915PS21_9BILA</name>
<keyword evidence="1" id="KW-1185">Reference proteome</keyword>
<organism evidence="1 2">
    <name type="scientific">Setaria digitata</name>
    <dbReference type="NCBI Taxonomy" id="48799"/>
    <lineage>
        <taxon>Eukaryota</taxon>
        <taxon>Metazoa</taxon>
        <taxon>Ecdysozoa</taxon>
        <taxon>Nematoda</taxon>
        <taxon>Chromadorea</taxon>
        <taxon>Rhabditida</taxon>
        <taxon>Spirurina</taxon>
        <taxon>Spiruromorpha</taxon>
        <taxon>Filarioidea</taxon>
        <taxon>Setariidae</taxon>
        <taxon>Setaria</taxon>
    </lineage>
</organism>
<reference evidence="2" key="1">
    <citation type="submission" date="2022-11" db="UniProtKB">
        <authorList>
            <consortium name="WormBaseParasite"/>
        </authorList>
    </citation>
    <scope>IDENTIFICATION</scope>
</reference>
<protein>
    <submittedName>
        <fullName evidence="2">Uncharacterized protein</fullName>
    </submittedName>
</protein>
<evidence type="ECO:0000313" key="1">
    <source>
        <dbReference type="Proteomes" id="UP000887581"/>
    </source>
</evidence>
<accession>A0A915PS21</accession>
<dbReference type="WBParaSite" id="sdigi.contig216.g6235.t1">
    <property type="protein sequence ID" value="sdigi.contig216.g6235.t1"/>
    <property type="gene ID" value="sdigi.contig216.g6235"/>
</dbReference>
<sequence length="51" mass="5527">MVLTELSITVEPRFFFGHEVMPCTVTVLADVTLSFEVGDEGGRVKLGGVWG</sequence>
<dbReference type="Proteomes" id="UP000887581">
    <property type="component" value="Unplaced"/>
</dbReference>
<dbReference type="AlphaFoldDB" id="A0A915PS21"/>
<proteinExistence type="predicted"/>